<accession>A0A384ZWA0</accession>
<reference evidence="1 2" key="1">
    <citation type="journal article" date="2018" name="Front. Microbiol.">
        <title>Jumbo Bacteriophages Are Represented Within an Increasing Diversity of Environmental Viruses Infecting the Emerging Phytopathogen, Dickeya solani.</title>
        <authorList>
            <person name="Day A.W."/>
            <person name="Ahn J."/>
            <person name="Salmond G.P.C."/>
        </authorList>
    </citation>
    <scope>NUCLEOTIDE SEQUENCE [LARGE SCALE GENOMIC DNA]</scope>
</reference>
<organism evidence="1 2">
    <name type="scientific">Dickeya phage vB_DsoM_JA13</name>
    <dbReference type="NCBI Taxonomy" id="2283030"/>
    <lineage>
        <taxon>Viruses</taxon>
        <taxon>Duplodnaviria</taxon>
        <taxon>Heunggongvirae</taxon>
        <taxon>Uroviricota</taxon>
        <taxon>Caudoviricetes</taxon>
        <taxon>Salmondvirus</taxon>
        <taxon>Salmondvirus JA11</taxon>
    </lineage>
</organism>
<evidence type="ECO:0000313" key="2">
    <source>
        <dbReference type="Proteomes" id="UP000263742"/>
    </source>
</evidence>
<dbReference type="Proteomes" id="UP000263742">
    <property type="component" value="Segment"/>
</dbReference>
<proteinExistence type="predicted"/>
<protein>
    <submittedName>
        <fullName evidence="1">Uncharacterized protein</fullName>
    </submittedName>
</protein>
<dbReference type="EMBL" id="MH460460">
    <property type="protein sequence ID" value="AXG66509.1"/>
    <property type="molecule type" value="Genomic_DNA"/>
</dbReference>
<gene>
    <name evidence="1" type="ORF">JA13_106</name>
</gene>
<sequence>MPFAIKYFGKLTQEQQDKILLQIEKDNAHIPQFSEKFRTMALFTVQKALNQRTVDLFSFDPRGREMAIGFRIHTRNDRFFAEPWVWVVSNVDKNVGTEITQLDPNCLYFGTFVPRQLIHTYGTSAYNVMFGNLRLLQQHSMRKISL</sequence>
<name>A0A384ZWA0_9CAUD</name>
<evidence type="ECO:0000313" key="1">
    <source>
        <dbReference type="EMBL" id="AXG66509.1"/>
    </source>
</evidence>